<dbReference type="EMBL" id="CP000527">
    <property type="protein sequence ID" value="ABM29535.1"/>
    <property type="molecule type" value="Genomic_DNA"/>
</dbReference>
<keyword evidence="8" id="KW-0963">Cytoplasm</keyword>
<dbReference type="SUPFAM" id="SSF53187">
    <property type="entry name" value="Zn-dependent exopeptidases"/>
    <property type="match status" value="1"/>
</dbReference>
<dbReference type="Proteomes" id="UP000009173">
    <property type="component" value="Chromosome"/>
</dbReference>
<protein>
    <recommendedName>
        <fullName evidence="8">Probable cytosol aminopeptidase</fullName>
        <ecNumber evidence="8">3.4.11.1</ecNumber>
    </recommendedName>
    <alternativeName>
        <fullName evidence="8">Leucine aminopeptidase</fullName>
        <shortName evidence="8">LAP</shortName>
        <ecNumber evidence="8">3.4.11.10</ecNumber>
    </alternativeName>
    <alternativeName>
        <fullName evidence="8">Leucyl aminopeptidase</fullName>
    </alternativeName>
</protein>
<dbReference type="InterPro" id="IPR000819">
    <property type="entry name" value="Peptidase_M17_C"/>
</dbReference>
<gene>
    <name evidence="8" type="primary">pepA</name>
    <name evidence="10" type="ordered locus">Dvul_2519</name>
</gene>
<feature type="active site" evidence="8">
    <location>
        <position position="372"/>
    </location>
</feature>
<sequence>MHPAGCERCPFAEDKVDIRFQAGGHAAWRAGAVMVFVFKDEPLAEVDSQLVEAAPWLTIAPAGNDFRAAKDEVAVLHGPPAFDIPRVVAVGLGKREDCTLERIRLAAAAGIRRCRDLRVENVGVVAAQLGRMAPTGHDALRVAEEVVCGALLGLYRYDRFRTVKDDERAEDPRWLALLCEGKNVPDDLHGAARKGEAVALGMGVARDLVNGPANIVTPAFLASEAEALGRKHGFRVEVLGRDELSSMGMGAFASVFRGAEEEARLIVIEHAPAGTEEQQPLVFVGKGVTFDTGGISLKPAAKMHEMKGDMAGAAAILGLFAALGERDLPRRVVGVLPCTENMPDGRATRPGDVVTTLSGKTVEILNTDAEGRLLLCDALTYAQRRWQPEALVDLATLTGACVVALGTEVAGLFCDDAALADAIASRGETVGDLFWPLPLWKSYAENLKSDVADLANVGPREGGAVNAALFLRQFIDDGVRWAHLDIAGPAFTAKKSALCPGGGTGFAVRTLFELVSEGIPAA</sequence>
<feature type="binding site" evidence="8">
    <location>
        <position position="286"/>
    </location>
    <ligand>
        <name>Mn(2+)</name>
        <dbReference type="ChEBI" id="CHEBI:29035"/>
        <label>2</label>
    </ligand>
</feature>
<keyword evidence="8" id="KW-0479">Metal-binding</keyword>
<dbReference type="GO" id="GO:0070006">
    <property type="term" value="F:metalloaminopeptidase activity"/>
    <property type="evidence" value="ECO:0007669"/>
    <property type="project" value="InterPro"/>
</dbReference>
<dbReference type="GO" id="GO:0005737">
    <property type="term" value="C:cytoplasm"/>
    <property type="evidence" value="ECO:0007669"/>
    <property type="project" value="UniProtKB-SubCell"/>
</dbReference>
<dbReference type="GO" id="GO:0006508">
    <property type="term" value="P:proteolysis"/>
    <property type="evidence" value="ECO:0007669"/>
    <property type="project" value="UniProtKB-KW"/>
</dbReference>
<feature type="binding site" evidence="8">
    <location>
        <position position="291"/>
    </location>
    <ligand>
        <name>Mn(2+)</name>
        <dbReference type="ChEBI" id="CHEBI:29035"/>
        <label>1</label>
    </ligand>
</feature>
<comment type="cofactor">
    <cofactor evidence="8">
        <name>Mn(2+)</name>
        <dbReference type="ChEBI" id="CHEBI:29035"/>
    </cofactor>
    <text evidence="8">Binds 2 manganese ions per subunit.</text>
</comment>
<feature type="active site" evidence="8">
    <location>
        <position position="298"/>
    </location>
</feature>
<dbReference type="NCBIfam" id="NF002073">
    <property type="entry name" value="PRK00913.1-2"/>
    <property type="match status" value="1"/>
</dbReference>
<organism evidence="10 11">
    <name type="scientific">Nitratidesulfovibrio vulgaris (strain DP4)</name>
    <name type="common">Desulfovibrio vulgaris</name>
    <dbReference type="NCBI Taxonomy" id="391774"/>
    <lineage>
        <taxon>Bacteria</taxon>
        <taxon>Pseudomonadati</taxon>
        <taxon>Thermodesulfobacteriota</taxon>
        <taxon>Desulfovibrionia</taxon>
        <taxon>Desulfovibrionales</taxon>
        <taxon>Desulfovibrionaceae</taxon>
        <taxon>Nitratidesulfovibrio</taxon>
    </lineage>
</organism>
<evidence type="ECO:0000313" key="11">
    <source>
        <dbReference type="Proteomes" id="UP000009173"/>
    </source>
</evidence>
<dbReference type="AlphaFoldDB" id="A0A0H3AB29"/>
<evidence type="ECO:0000313" key="10">
    <source>
        <dbReference type="EMBL" id="ABM29535.1"/>
    </source>
</evidence>
<dbReference type="InterPro" id="IPR023042">
    <property type="entry name" value="Peptidase_M17_leu_NH2_pept"/>
</dbReference>
<comment type="subcellular location">
    <subcellularLocation>
        <location evidence="8">Cytoplasm</location>
    </subcellularLocation>
</comment>
<comment type="catalytic activity">
    <reaction evidence="1 8">
        <text>Release of an N-terminal amino acid, Xaa-|-Yaa-, in which Xaa is preferably Leu, but may be other amino acids including Pro although not Arg or Lys, and Yaa may be Pro. Amino acid amides and methyl esters are also readily hydrolyzed, but rates on arylamides are exceedingly low.</text>
        <dbReference type="EC" id="3.4.11.1"/>
    </reaction>
</comment>
<dbReference type="NCBIfam" id="NF002077">
    <property type="entry name" value="PRK00913.2-4"/>
    <property type="match status" value="1"/>
</dbReference>
<dbReference type="InterPro" id="IPR043472">
    <property type="entry name" value="Macro_dom-like"/>
</dbReference>
<name>A0A0H3AB29_NITV4</name>
<reference evidence="11" key="1">
    <citation type="journal article" date="2009" name="Environ. Microbiol.">
        <title>Contribution of mobile genetic elements to Desulfovibrio vulgaris genome plasticity.</title>
        <authorList>
            <person name="Walker C.B."/>
            <person name="Stolyar S."/>
            <person name="Chivian D."/>
            <person name="Pinel N."/>
            <person name="Gabster J.A."/>
            <person name="Dehal P.S."/>
            <person name="He Z."/>
            <person name="Yang Z.K."/>
            <person name="Yen H.C."/>
            <person name="Zhou J."/>
            <person name="Wall J.D."/>
            <person name="Hazen T.C."/>
            <person name="Arkin A.P."/>
            <person name="Stahl D.A."/>
        </authorList>
    </citation>
    <scope>NUCLEOTIDE SEQUENCE [LARGE SCALE GENOMIC DNA]</scope>
    <source>
        <strain evidence="11">DP4</strain>
    </source>
</reference>
<dbReference type="EC" id="3.4.11.1" evidence="8"/>
<feature type="binding site" evidence="8">
    <location>
        <position position="368"/>
    </location>
    <ligand>
        <name>Mn(2+)</name>
        <dbReference type="ChEBI" id="CHEBI:29035"/>
        <label>1</label>
    </ligand>
</feature>
<comment type="similarity">
    <text evidence="3 8">Belongs to the peptidase M17 family.</text>
</comment>
<dbReference type="EC" id="3.4.11.10" evidence="8"/>
<feature type="binding site" evidence="8">
    <location>
        <position position="370"/>
    </location>
    <ligand>
        <name>Mn(2+)</name>
        <dbReference type="ChEBI" id="CHEBI:29035"/>
        <label>2</label>
    </ligand>
</feature>
<evidence type="ECO:0000256" key="8">
    <source>
        <dbReference type="HAMAP-Rule" id="MF_00181"/>
    </source>
</evidence>
<comment type="function">
    <text evidence="8">Presumably involved in the processing and regular turnover of intracellular proteins. Catalyzes the removal of unsubstituted N-terminal amino acids from various peptides.</text>
</comment>
<dbReference type="Gene3D" id="3.40.630.10">
    <property type="entry name" value="Zn peptidases"/>
    <property type="match status" value="1"/>
</dbReference>
<evidence type="ECO:0000256" key="6">
    <source>
        <dbReference type="ARBA" id="ARBA00022801"/>
    </source>
</evidence>
<dbReference type="Gene3D" id="3.40.220.10">
    <property type="entry name" value="Leucine Aminopeptidase, subunit E, domain 1"/>
    <property type="match status" value="1"/>
</dbReference>
<evidence type="ECO:0000259" key="9">
    <source>
        <dbReference type="PROSITE" id="PS00631"/>
    </source>
</evidence>
<dbReference type="Pfam" id="PF00883">
    <property type="entry name" value="Peptidase_M17"/>
    <property type="match status" value="1"/>
</dbReference>
<dbReference type="CDD" id="cd00433">
    <property type="entry name" value="Peptidase_M17"/>
    <property type="match status" value="1"/>
</dbReference>
<dbReference type="InterPro" id="IPR008283">
    <property type="entry name" value="Peptidase_M17_N"/>
</dbReference>
<keyword evidence="4 8" id="KW-0031">Aminopeptidase</keyword>
<dbReference type="PANTHER" id="PTHR11963:SF23">
    <property type="entry name" value="CYTOSOL AMINOPEPTIDASE"/>
    <property type="match status" value="1"/>
</dbReference>
<dbReference type="KEGG" id="dvl:Dvul_2519"/>
<dbReference type="InterPro" id="IPR011356">
    <property type="entry name" value="Leucine_aapep/pepB"/>
</dbReference>
<feature type="binding site" evidence="8">
    <location>
        <position position="291"/>
    </location>
    <ligand>
        <name>Mn(2+)</name>
        <dbReference type="ChEBI" id="CHEBI:29035"/>
        <label>2</label>
    </ligand>
</feature>
<evidence type="ECO:0000256" key="1">
    <source>
        <dbReference type="ARBA" id="ARBA00000135"/>
    </source>
</evidence>
<feature type="binding site" evidence="8">
    <location>
        <position position="370"/>
    </location>
    <ligand>
        <name>Mn(2+)</name>
        <dbReference type="ChEBI" id="CHEBI:29035"/>
        <label>1</label>
    </ligand>
</feature>
<dbReference type="PRINTS" id="PR00481">
    <property type="entry name" value="LAMNOPPTDASE"/>
</dbReference>
<comment type="catalytic activity">
    <reaction evidence="2 8">
        <text>Release of an N-terminal amino acid, preferentially leucine, but not glutamic or aspartic acids.</text>
        <dbReference type="EC" id="3.4.11.10"/>
    </reaction>
</comment>
<evidence type="ECO:0000256" key="3">
    <source>
        <dbReference type="ARBA" id="ARBA00009528"/>
    </source>
</evidence>
<feature type="domain" description="Cytosol aminopeptidase" evidence="9">
    <location>
        <begin position="366"/>
        <end position="373"/>
    </location>
</feature>
<keyword evidence="6 8" id="KW-0378">Hydrolase</keyword>
<evidence type="ECO:0000256" key="5">
    <source>
        <dbReference type="ARBA" id="ARBA00022670"/>
    </source>
</evidence>
<dbReference type="SUPFAM" id="SSF52949">
    <property type="entry name" value="Macro domain-like"/>
    <property type="match status" value="1"/>
</dbReference>
<dbReference type="NCBIfam" id="NF002074">
    <property type="entry name" value="PRK00913.1-4"/>
    <property type="match status" value="1"/>
</dbReference>
<keyword evidence="5 8" id="KW-0645">Protease</keyword>
<dbReference type="GO" id="GO:0030145">
    <property type="term" value="F:manganese ion binding"/>
    <property type="evidence" value="ECO:0007669"/>
    <property type="project" value="UniProtKB-UniRule"/>
</dbReference>
<evidence type="ECO:0000256" key="4">
    <source>
        <dbReference type="ARBA" id="ARBA00022438"/>
    </source>
</evidence>
<feature type="binding site" evidence="8">
    <location>
        <position position="309"/>
    </location>
    <ligand>
        <name>Mn(2+)</name>
        <dbReference type="ChEBI" id="CHEBI:29035"/>
        <label>2</label>
    </ligand>
</feature>
<dbReference type="Pfam" id="PF02789">
    <property type="entry name" value="Peptidase_M17_N"/>
    <property type="match status" value="1"/>
</dbReference>
<dbReference type="HAMAP" id="MF_00181">
    <property type="entry name" value="Cytosol_peptidase_M17"/>
    <property type="match status" value="1"/>
</dbReference>
<proteinExistence type="inferred from homology"/>
<keyword evidence="7 8" id="KW-0464">Manganese</keyword>
<evidence type="ECO:0000256" key="7">
    <source>
        <dbReference type="ARBA" id="ARBA00023211"/>
    </source>
</evidence>
<dbReference type="PANTHER" id="PTHR11963">
    <property type="entry name" value="LEUCINE AMINOPEPTIDASE-RELATED"/>
    <property type="match status" value="1"/>
</dbReference>
<evidence type="ECO:0000256" key="2">
    <source>
        <dbReference type="ARBA" id="ARBA00000967"/>
    </source>
</evidence>
<accession>A0A0H3AB29</accession>
<dbReference type="HOGENOM" id="CLU_013734_2_2_7"/>
<dbReference type="PROSITE" id="PS00631">
    <property type="entry name" value="CYTOSOL_AP"/>
    <property type="match status" value="1"/>
</dbReference>